<keyword evidence="5" id="KW-1185">Reference proteome</keyword>
<dbReference type="EMBL" id="BPRA01000023">
    <property type="protein sequence ID" value="GJE57432.1"/>
    <property type="molecule type" value="Genomic_DNA"/>
</dbReference>
<dbReference type="Proteomes" id="UP001055101">
    <property type="component" value="Unassembled WGS sequence"/>
</dbReference>
<dbReference type="PROSITE" id="PS00012">
    <property type="entry name" value="PHOSPHOPANTETHEINE"/>
    <property type="match status" value="1"/>
</dbReference>
<evidence type="ECO:0000256" key="2">
    <source>
        <dbReference type="ARBA" id="ARBA00022553"/>
    </source>
</evidence>
<keyword evidence="1" id="KW-0596">Phosphopantetheine</keyword>
<organism evidence="4 5">
    <name type="scientific">Methylobacterium thuringiense</name>
    <dbReference type="NCBI Taxonomy" id="1003091"/>
    <lineage>
        <taxon>Bacteria</taxon>
        <taxon>Pseudomonadati</taxon>
        <taxon>Pseudomonadota</taxon>
        <taxon>Alphaproteobacteria</taxon>
        <taxon>Hyphomicrobiales</taxon>
        <taxon>Methylobacteriaceae</taxon>
        <taxon>Methylobacterium</taxon>
    </lineage>
</organism>
<dbReference type="RefSeq" id="WP_238232760.1">
    <property type="nucleotide sequence ID" value="NZ_BPRA01000023.1"/>
</dbReference>
<dbReference type="InterPro" id="IPR006162">
    <property type="entry name" value="Ppantetheine_attach_site"/>
</dbReference>
<dbReference type="Pfam" id="PF00550">
    <property type="entry name" value="PP-binding"/>
    <property type="match status" value="1"/>
</dbReference>
<evidence type="ECO:0000259" key="3">
    <source>
        <dbReference type="PROSITE" id="PS50075"/>
    </source>
</evidence>
<comment type="caution">
    <text evidence="4">The sequence shown here is derived from an EMBL/GenBank/DDBJ whole genome shotgun (WGS) entry which is preliminary data.</text>
</comment>
<evidence type="ECO:0000256" key="1">
    <source>
        <dbReference type="ARBA" id="ARBA00022450"/>
    </source>
</evidence>
<name>A0ABQ4TRY2_9HYPH</name>
<dbReference type="SUPFAM" id="SSF47336">
    <property type="entry name" value="ACP-like"/>
    <property type="match status" value="1"/>
</dbReference>
<feature type="domain" description="Carrier" evidence="3">
    <location>
        <begin position="19"/>
        <end position="96"/>
    </location>
</feature>
<proteinExistence type="predicted"/>
<reference evidence="4" key="1">
    <citation type="journal article" date="2021" name="Front. Microbiol.">
        <title>Comprehensive Comparative Genomics and Phenotyping of Methylobacterium Species.</title>
        <authorList>
            <person name="Alessa O."/>
            <person name="Ogura Y."/>
            <person name="Fujitani Y."/>
            <person name="Takami H."/>
            <person name="Hayashi T."/>
            <person name="Sahin N."/>
            <person name="Tani A."/>
        </authorList>
    </citation>
    <scope>NUCLEOTIDE SEQUENCE</scope>
    <source>
        <strain evidence="4">DSM 23674</strain>
    </source>
</reference>
<reference evidence="4" key="2">
    <citation type="submission" date="2021-08" db="EMBL/GenBank/DDBJ databases">
        <authorList>
            <person name="Tani A."/>
            <person name="Ola A."/>
            <person name="Ogura Y."/>
            <person name="Katsura K."/>
            <person name="Hayashi T."/>
        </authorList>
    </citation>
    <scope>NUCLEOTIDE SEQUENCE</scope>
    <source>
        <strain evidence="4">DSM 23674</strain>
    </source>
</reference>
<protein>
    <submittedName>
        <fullName evidence="4">Acyl carrier protein</fullName>
    </submittedName>
</protein>
<dbReference type="InterPro" id="IPR009081">
    <property type="entry name" value="PP-bd_ACP"/>
</dbReference>
<sequence length="103" mass="11115">MIPSVEAVIPVQASLPGGDDVEAGLFQIVRKYLKTQDADWTAATTMAEAQIDSLDLVEVIFEIEDQFGVEINFNANAKSADETTFGDVVDLIRSALAAKARRA</sequence>
<dbReference type="Gene3D" id="1.10.1200.10">
    <property type="entry name" value="ACP-like"/>
    <property type="match status" value="1"/>
</dbReference>
<evidence type="ECO:0000313" key="5">
    <source>
        <dbReference type="Proteomes" id="UP001055101"/>
    </source>
</evidence>
<gene>
    <name evidence="4" type="primary">acpP_3</name>
    <name evidence="4" type="ORF">EKPJFOCH_3947</name>
</gene>
<accession>A0ABQ4TRY2</accession>
<evidence type="ECO:0000313" key="4">
    <source>
        <dbReference type="EMBL" id="GJE57432.1"/>
    </source>
</evidence>
<dbReference type="InterPro" id="IPR036736">
    <property type="entry name" value="ACP-like_sf"/>
</dbReference>
<dbReference type="PROSITE" id="PS50075">
    <property type="entry name" value="CARRIER"/>
    <property type="match status" value="1"/>
</dbReference>
<keyword evidence="2" id="KW-0597">Phosphoprotein</keyword>